<dbReference type="RefSeq" id="WP_137734362.1">
    <property type="nucleotide sequence ID" value="NZ_BJCL01000010.1"/>
</dbReference>
<dbReference type="SUPFAM" id="SSF88659">
    <property type="entry name" value="Sigma3 and sigma4 domains of RNA polymerase sigma factors"/>
    <property type="match status" value="1"/>
</dbReference>
<protein>
    <recommendedName>
        <fullName evidence="6">RNA polymerase sigma factor</fullName>
    </recommendedName>
</protein>
<dbReference type="Gene3D" id="1.10.1740.10">
    <property type="match status" value="1"/>
</dbReference>
<dbReference type="InterPro" id="IPR039425">
    <property type="entry name" value="RNA_pol_sigma-70-like"/>
</dbReference>
<dbReference type="InterPro" id="IPR013324">
    <property type="entry name" value="RNA_pol_sigma_r3/r4-like"/>
</dbReference>
<keyword evidence="5 6" id="KW-0804">Transcription</keyword>
<keyword evidence="3 6" id="KW-0731">Sigma factor</keyword>
<dbReference type="InterPro" id="IPR013325">
    <property type="entry name" value="RNA_pol_sigma_r2"/>
</dbReference>
<dbReference type="PANTHER" id="PTHR43133">
    <property type="entry name" value="RNA POLYMERASE ECF-TYPE SIGMA FACTO"/>
    <property type="match status" value="1"/>
</dbReference>
<keyword evidence="2 6" id="KW-0805">Transcription regulation</keyword>
<proteinExistence type="inferred from homology"/>
<dbReference type="NCBIfam" id="TIGR02937">
    <property type="entry name" value="sigma70-ECF"/>
    <property type="match status" value="1"/>
</dbReference>
<feature type="domain" description="RNA polymerase sigma-70 region 2" evidence="8">
    <location>
        <begin position="39"/>
        <end position="100"/>
    </location>
</feature>
<evidence type="ECO:0000256" key="5">
    <source>
        <dbReference type="ARBA" id="ARBA00023163"/>
    </source>
</evidence>
<dbReference type="GO" id="GO:0016987">
    <property type="term" value="F:sigma factor activity"/>
    <property type="evidence" value="ECO:0007669"/>
    <property type="project" value="UniProtKB-KW"/>
</dbReference>
<dbReference type="EMBL" id="BJCL01000010">
    <property type="protein sequence ID" value="GCL64639.1"/>
    <property type="molecule type" value="Genomic_DNA"/>
</dbReference>
<dbReference type="SUPFAM" id="SSF88946">
    <property type="entry name" value="Sigma2 domain of RNA polymerase sigma factors"/>
    <property type="match status" value="1"/>
</dbReference>
<evidence type="ECO:0000313" key="11">
    <source>
        <dbReference type="Proteomes" id="UP000301751"/>
    </source>
</evidence>
<organism evidence="10 11">
    <name type="scientific">Pseudaquabacterium pictum</name>
    <dbReference type="NCBI Taxonomy" id="2315236"/>
    <lineage>
        <taxon>Bacteria</taxon>
        <taxon>Pseudomonadati</taxon>
        <taxon>Pseudomonadota</taxon>
        <taxon>Betaproteobacteria</taxon>
        <taxon>Burkholderiales</taxon>
        <taxon>Sphaerotilaceae</taxon>
        <taxon>Pseudaquabacterium</taxon>
    </lineage>
</organism>
<evidence type="ECO:0000259" key="9">
    <source>
        <dbReference type="Pfam" id="PF08281"/>
    </source>
</evidence>
<evidence type="ECO:0000256" key="2">
    <source>
        <dbReference type="ARBA" id="ARBA00023015"/>
    </source>
</evidence>
<evidence type="ECO:0000256" key="1">
    <source>
        <dbReference type="ARBA" id="ARBA00010641"/>
    </source>
</evidence>
<dbReference type="Pfam" id="PF08281">
    <property type="entry name" value="Sigma70_r4_2"/>
    <property type="match status" value="1"/>
</dbReference>
<gene>
    <name evidence="10" type="ORF">AQPW35_37200</name>
</gene>
<evidence type="ECO:0000256" key="7">
    <source>
        <dbReference type="SAM" id="MobiDB-lite"/>
    </source>
</evidence>
<name>A0A480ASJ6_9BURK</name>
<reference evidence="11" key="1">
    <citation type="submission" date="2019-03" db="EMBL/GenBank/DDBJ databases">
        <title>Aquabacterium pictum sp.nov., the first bacteriochlorophyll a-containing freshwater bacterium in the genus Aquabacterium of the class Betaproteobacteria.</title>
        <authorList>
            <person name="Hirose S."/>
            <person name="Tank M."/>
            <person name="Hara E."/>
            <person name="Tamaki H."/>
            <person name="Takaichi S."/>
            <person name="Haruta S."/>
            <person name="Hanada S."/>
        </authorList>
    </citation>
    <scope>NUCLEOTIDE SEQUENCE [LARGE SCALE GENOMIC DNA]</scope>
    <source>
        <strain evidence="11">W35</strain>
    </source>
</reference>
<dbReference type="PROSITE" id="PS01063">
    <property type="entry name" value="SIGMA70_ECF"/>
    <property type="match status" value="1"/>
</dbReference>
<accession>A0A480ASJ6</accession>
<feature type="region of interest" description="Disordered" evidence="7">
    <location>
        <begin position="103"/>
        <end position="132"/>
    </location>
</feature>
<dbReference type="OrthoDB" id="9784272at2"/>
<dbReference type="GO" id="GO:0003677">
    <property type="term" value="F:DNA binding"/>
    <property type="evidence" value="ECO:0007669"/>
    <property type="project" value="UniProtKB-KW"/>
</dbReference>
<dbReference type="Proteomes" id="UP000301751">
    <property type="component" value="Unassembled WGS sequence"/>
</dbReference>
<dbReference type="InterPro" id="IPR013249">
    <property type="entry name" value="RNA_pol_sigma70_r4_t2"/>
</dbReference>
<evidence type="ECO:0000313" key="10">
    <source>
        <dbReference type="EMBL" id="GCL64639.1"/>
    </source>
</evidence>
<keyword evidence="4 6" id="KW-0238">DNA-binding</keyword>
<evidence type="ECO:0000256" key="6">
    <source>
        <dbReference type="RuleBase" id="RU000716"/>
    </source>
</evidence>
<dbReference type="InterPro" id="IPR036388">
    <property type="entry name" value="WH-like_DNA-bd_sf"/>
</dbReference>
<dbReference type="CDD" id="cd06171">
    <property type="entry name" value="Sigma70_r4"/>
    <property type="match status" value="1"/>
</dbReference>
<dbReference type="GO" id="GO:0006352">
    <property type="term" value="P:DNA-templated transcription initiation"/>
    <property type="evidence" value="ECO:0007669"/>
    <property type="project" value="InterPro"/>
</dbReference>
<comment type="similarity">
    <text evidence="1 6">Belongs to the sigma-70 factor family. ECF subfamily.</text>
</comment>
<evidence type="ECO:0000259" key="8">
    <source>
        <dbReference type="Pfam" id="PF04542"/>
    </source>
</evidence>
<dbReference type="InterPro" id="IPR014284">
    <property type="entry name" value="RNA_pol_sigma-70_dom"/>
</dbReference>
<dbReference type="InterPro" id="IPR007627">
    <property type="entry name" value="RNA_pol_sigma70_r2"/>
</dbReference>
<dbReference type="InterPro" id="IPR000838">
    <property type="entry name" value="RNA_pol_sigma70_ECF_CS"/>
</dbReference>
<dbReference type="PANTHER" id="PTHR43133:SF62">
    <property type="entry name" value="RNA POLYMERASE SIGMA FACTOR SIGZ"/>
    <property type="match status" value="1"/>
</dbReference>
<feature type="domain" description="RNA polymerase sigma factor 70 region 4 type 2" evidence="9">
    <location>
        <begin position="142"/>
        <end position="194"/>
    </location>
</feature>
<dbReference type="Gene3D" id="1.10.10.10">
    <property type="entry name" value="Winged helix-like DNA-binding domain superfamily/Winged helix DNA-binding domain"/>
    <property type="match status" value="1"/>
</dbReference>
<dbReference type="Pfam" id="PF04542">
    <property type="entry name" value="Sigma70_r2"/>
    <property type="match status" value="1"/>
</dbReference>
<evidence type="ECO:0000256" key="3">
    <source>
        <dbReference type="ARBA" id="ARBA00023082"/>
    </source>
</evidence>
<comment type="caution">
    <text evidence="10">The sequence shown here is derived from an EMBL/GenBank/DDBJ whole genome shotgun (WGS) entry which is preliminary data.</text>
</comment>
<sequence length="213" mass="23509">MKTPQTDWTARSQELAQQLARSALGDRAAFRRVYALSSGHLYAVILRIQRDRDLADDLLQEVYVSAWKAAGSFDAQRAQPLTWLTHIARNKAIDSLRRAQAQPRLESLHGDDDDDDRPDGAERLADDAPGPADLLERASDARQLGHCMEGLSAQQRQSVALAFFDGLSHAEVADQLRQPLGTVKSWVRRALLTLKTCLERSAQRDAGDGAVGI</sequence>
<dbReference type="AlphaFoldDB" id="A0A480ASJ6"/>
<evidence type="ECO:0000256" key="4">
    <source>
        <dbReference type="ARBA" id="ARBA00023125"/>
    </source>
</evidence>
<keyword evidence="11" id="KW-1185">Reference proteome</keyword>